<evidence type="ECO:0000256" key="4">
    <source>
        <dbReference type="ARBA" id="ARBA00022821"/>
    </source>
</evidence>
<dbReference type="PANTHER" id="PTHR31942">
    <property type="entry name" value="MLO-LIKE PROTEIN 1"/>
    <property type="match status" value="1"/>
</dbReference>
<accession>A0ABD1N6W6</accession>
<dbReference type="GO" id="GO:0016020">
    <property type="term" value="C:membrane"/>
    <property type="evidence" value="ECO:0007669"/>
    <property type="project" value="UniProtKB-SubCell"/>
</dbReference>
<dbReference type="GO" id="GO:0006952">
    <property type="term" value="P:defense response"/>
    <property type="evidence" value="ECO:0007669"/>
    <property type="project" value="UniProtKB-KW"/>
</dbReference>
<keyword evidence="6" id="KW-0472">Membrane</keyword>
<dbReference type="Pfam" id="PF03094">
    <property type="entry name" value="Mlo"/>
    <property type="match status" value="1"/>
</dbReference>
<dbReference type="EMBL" id="JBGMDY010000002">
    <property type="protein sequence ID" value="KAL2343836.1"/>
    <property type="molecule type" value="Genomic_DNA"/>
</dbReference>
<gene>
    <name evidence="9" type="ORF">Fmac_005121</name>
</gene>
<sequence>MAMAKQRAGERVIESRVFGRACLDSHVVNQGGKPPGVWKTLLRVIHSVDNGTGEVVKGSPLVKLADDLFLFNRPRLLPFLIHLVLFQNDFQLAFFSWSTFNSHKTLQNLSAGCFMDEMVVFPLVQLLYDLSTSVQWQQKYTNLESKVQTTLGALKANMIMKEGKIPDELVVFFDPQPQCGAAGMSDVRGDTNGIRAWFSHPVRCGSGTNQAEAGGHVTARTHRKRGIQLSKEEKVGQQWRRRKLVASARREAVEGKGSGVEMRVEGKERKGKGRNNEKEERLCRGRVYSVGIVKSKDF</sequence>
<protein>
    <submittedName>
        <fullName evidence="9">Uncharacterized protein</fullName>
    </submittedName>
</protein>
<comment type="similarity">
    <text evidence="2">Belongs to the MLO family.</text>
</comment>
<feature type="compositionally biased region" description="Basic and acidic residues" evidence="8">
    <location>
        <begin position="262"/>
        <end position="280"/>
    </location>
</feature>
<evidence type="ECO:0000256" key="5">
    <source>
        <dbReference type="ARBA" id="ARBA00022989"/>
    </source>
</evidence>
<dbReference type="AlphaFoldDB" id="A0ABD1N6W6"/>
<evidence type="ECO:0000256" key="1">
    <source>
        <dbReference type="ARBA" id="ARBA00004141"/>
    </source>
</evidence>
<keyword evidence="5" id="KW-1133">Transmembrane helix</keyword>
<comment type="subcellular location">
    <subcellularLocation>
        <location evidence="1">Membrane</location>
        <topology evidence="1">Multi-pass membrane protein</topology>
    </subcellularLocation>
</comment>
<dbReference type="PANTHER" id="PTHR31942:SF84">
    <property type="entry name" value="MLO-LIKE PROTEIN 12"/>
    <property type="match status" value="1"/>
</dbReference>
<keyword evidence="7" id="KW-0568">Pathogenesis-related protein</keyword>
<organism evidence="9 10">
    <name type="scientific">Flemingia macrophylla</name>
    <dbReference type="NCBI Taxonomy" id="520843"/>
    <lineage>
        <taxon>Eukaryota</taxon>
        <taxon>Viridiplantae</taxon>
        <taxon>Streptophyta</taxon>
        <taxon>Embryophyta</taxon>
        <taxon>Tracheophyta</taxon>
        <taxon>Spermatophyta</taxon>
        <taxon>Magnoliopsida</taxon>
        <taxon>eudicotyledons</taxon>
        <taxon>Gunneridae</taxon>
        <taxon>Pentapetalae</taxon>
        <taxon>rosids</taxon>
        <taxon>fabids</taxon>
        <taxon>Fabales</taxon>
        <taxon>Fabaceae</taxon>
        <taxon>Papilionoideae</taxon>
        <taxon>50 kb inversion clade</taxon>
        <taxon>NPAAA clade</taxon>
        <taxon>indigoferoid/millettioid clade</taxon>
        <taxon>Phaseoleae</taxon>
        <taxon>Flemingia</taxon>
    </lineage>
</organism>
<dbReference type="InterPro" id="IPR004326">
    <property type="entry name" value="Mlo"/>
</dbReference>
<proteinExistence type="inferred from homology"/>
<name>A0ABD1N6W6_9FABA</name>
<evidence type="ECO:0000256" key="6">
    <source>
        <dbReference type="ARBA" id="ARBA00023136"/>
    </source>
</evidence>
<evidence type="ECO:0000313" key="10">
    <source>
        <dbReference type="Proteomes" id="UP001603857"/>
    </source>
</evidence>
<evidence type="ECO:0000313" key="9">
    <source>
        <dbReference type="EMBL" id="KAL2343836.1"/>
    </source>
</evidence>
<keyword evidence="4" id="KW-0611">Plant defense</keyword>
<keyword evidence="10" id="KW-1185">Reference proteome</keyword>
<comment type="caution">
    <text evidence="9">The sequence shown here is derived from an EMBL/GenBank/DDBJ whole genome shotgun (WGS) entry which is preliminary data.</text>
</comment>
<keyword evidence="3" id="KW-0812">Transmembrane</keyword>
<reference evidence="9 10" key="1">
    <citation type="submission" date="2024-08" db="EMBL/GenBank/DDBJ databases">
        <title>Insights into the chromosomal genome structure of Flemingia macrophylla.</title>
        <authorList>
            <person name="Ding Y."/>
            <person name="Zhao Y."/>
            <person name="Bi W."/>
            <person name="Wu M."/>
            <person name="Zhao G."/>
            <person name="Gong Y."/>
            <person name="Li W."/>
            <person name="Zhang P."/>
        </authorList>
    </citation>
    <scope>NUCLEOTIDE SEQUENCE [LARGE SCALE GENOMIC DNA]</scope>
    <source>
        <strain evidence="9">DYQJB</strain>
        <tissue evidence="9">Leaf</tissue>
    </source>
</reference>
<evidence type="ECO:0000256" key="3">
    <source>
        <dbReference type="ARBA" id="ARBA00022692"/>
    </source>
</evidence>
<evidence type="ECO:0000256" key="8">
    <source>
        <dbReference type="SAM" id="MobiDB-lite"/>
    </source>
</evidence>
<feature type="region of interest" description="Disordered" evidence="8">
    <location>
        <begin position="255"/>
        <end position="280"/>
    </location>
</feature>
<evidence type="ECO:0000256" key="2">
    <source>
        <dbReference type="ARBA" id="ARBA00006574"/>
    </source>
</evidence>
<evidence type="ECO:0000256" key="7">
    <source>
        <dbReference type="ARBA" id="ARBA00023265"/>
    </source>
</evidence>
<dbReference type="Proteomes" id="UP001603857">
    <property type="component" value="Unassembled WGS sequence"/>
</dbReference>